<evidence type="ECO:0000313" key="4">
    <source>
        <dbReference type="Proteomes" id="UP000703295"/>
    </source>
</evidence>
<protein>
    <recommendedName>
        <fullName evidence="2">UPF0102 protein H6A31_04365</fullName>
    </recommendedName>
</protein>
<evidence type="ECO:0000256" key="2">
    <source>
        <dbReference type="HAMAP-Rule" id="MF_00048"/>
    </source>
</evidence>
<keyword evidence="4" id="KW-1185">Reference proteome</keyword>
<dbReference type="Pfam" id="PF02021">
    <property type="entry name" value="UPF0102"/>
    <property type="match status" value="1"/>
</dbReference>
<dbReference type="SUPFAM" id="SSF52980">
    <property type="entry name" value="Restriction endonuclease-like"/>
    <property type="match status" value="1"/>
</dbReference>
<dbReference type="PANTHER" id="PTHR34039">
    <property type="entry name" value="UPF0102 PROTEIN YRAN"/>
    <property type="match status" value="1"/>
</dbReference>
<accession>A0ABS2ETC6</accession>
<dbReference type="CDD" id="cd20736">
    <property type="entry name" value="PoNe_Nuclease"/>
    <property type="match status" value="1"/>
</dbReference>
<gene>
    <name evidence="3" type="ORF">H6A31_04365</name>
</gene>
<dbReference type="PANTHER" id="PTHR34039:SF1">
    <property type="entry name" value="UPF0102 PROTEIN YRAN"/>
    <property type="match status" value="1"/>
</dbReference>
<dbReference type="EMBL" id="JACJJW010000007">
    <property type="protein sequence ID" value="MBM6757930.1"/>
    <property type="molecule type" value="Genomic_DNA"/>
</dbReference>
<dbReference type="InterPro" id="IPR003509">
    <property type="entry name" value="UPF0102_YraN-like"/>
</dbReference>
<evidence type="ECO:0000256" key="1">
    <source>
        <dbReference type="ARBA" id="ARBA00006738"/>
    </source>
</evidence>
<dbReference type="Gene3D" id="3.40.1350.10">
    <property type="match status" value="1"/>
</dbReference>
<reference evidence="3 4" key="1">
    <citation type="journal article" date="2021" name="Sci. Rep.">
        <title>The distribution of antibiotic resistance genes in chicken gut microbiota commensals.</title>
        <authorList>
            <person name="Juricova H."/>
            <person name="Matiasovicova J."/>
            <person name="Kubasova T."/>
            <person name="Cejkova D."/>
            <person name="Rychlik I."/>
        </authorList>
    </citation>
    <scope>NUCLEOTIDE SEQUENCE [LARGE SCALE GENOMIC DNA]</scope>
    <source>
        <strain evidence="3 4">An801</strain>
    </source>
</reference>
<dbReference type="InterPro" id="IPR011335">
    <property type="entry name" value="Restrct_endonuc-II-like"/>
</dbReference>
<proteinExistence type="inferred from homology"/>
<sequence length="122" mass="14095">MALHNDLGKEGEDAAVDYLTQKGYEIRHRDWHSGHRDLDIVAQKDSTLVIVEVKTRRDDRFGQPEEAVDNRKIRNIVASADAYVRKFAIDLPVRFDLITVVGIQPPFRIEHIEDAFFPPVWN</sequence>
<evidence type="ECO:0000313" key="3">
    <source>
        <dbReference type="EMBL" id="MBM6757930.1"/>
    </source>
</evidence>
<dbReference type="HAMAP" id="MF_00048">
    <property type="entry name" value="UPF0102"/>
    <property type="match status" value="1"/>
</dbReference>
<organism evidence="3 4">
    <name type="scientific">Bacteroides mediterraneensis</name>
    <dbReference type="NCBI Taxonomy" id="1841856"/>
    <lineage>
        <taxon>Bacteria</taxon>
        <taxon>Pseudomonadati</taxon>
        <taxon>Bacteroidota</taxon>
        <taxon>Bacteroidia</taxon>
        <taxon>Bacteroidales</taxon>
        <taxon>Bacteroidaceae</taxon>
        <taxon>Bacteroides</taxon>
    </lineage>
</organism>
<dbReference type="RefSeq" id="WP_204475046.1">
    <property type="nucleotide sequence ID" value="NZ_JACJJW010000007.1"/>
</dbReference>
<name>A0ABS2ETC6_9BACE</name>
<dbReference type="InterPro" id="IPR011856">
    <property type="entry name" value="tRNA_endonuc-like_dom_sf"/>
</dbReference>
<comment type="caution">
    <text evidence="3">The sequence shown here is derived from an EMBL/GenBank/DDBJ whole genome shotgun (WGS) entry which is preliminary data.</text>
</comment>
<comment type="similarity">
    <text evidence="1 2">Belongs to the UPF0102 family.</text>
</comment>
<dbReference type="Proteomes" id="UP000703295">
    <property type="component" value="Unassembled WGS sequence"/>
</dbReference>